<evidence type="ECO:0000256" key="4">
    <source>
        <dbReference type="ARBA" id="ARBA00022692"/>
    </source>
</evidence>
<proteinExistence type="evidence at transcript level"/>
<organism evidence="11">
    <name type="scientific">Adelphocoris lineolatus</name>
    <name type="common">Alfalfa plant bug</name>
    <dbReference type="NCBI Taxonomy" id="236346"/>
    <lineage>
        <taxon>Eukaryota</taxon>
        <taxon>Metazoa</taxon>
        <taxon>Ecdysozoa</taxon>
        <taxon>Arthropoda</taxon>
        <taxon>Hexapoda</taxon>
        <taxon>Insecta</taxon>
        <taxon>Pterygota</taxon>
        <taxon>Neoptera</taxon>
        <taxon>Paraneoptera</taxon>
        <taxon>Hemiptera</taxon>
        <taxon>Heteroptera</taxon>
        <taxon>Panheteroptera</taxon>
        <taxon>Cimicomorpha</taxon>
        <taxon>Miridae</taxon>
        <taxon>Mirini</taxon>
        <taxon>Adelphocoris</taxon>
    </lineage>
</organism>
<sequence length="167" mass="18779">MKNAEEGQLTINDCILHYINQSVKHHQHTLRMMNAFKKLMFFPLFALVFDGGFILCMSSYMLINNDLSITLRVPMPCVIAAEATFAFIFCYYGGLLSEANEDVGNGIYDCEKWMYYSKVTSPYAIIIKGYCNIPNELSAGGFTSVNQRAFGSILSATYSYIGFMLST</sequence>
<keyword evidence="7 10" id="KW-0472">Membrane</keyword>
<name>A0A2I4PH83_ADELI</name>
<dbReference type="AlphaFoldDB" id="A0A2I4PH83"/>
<evidence type="ECO:0000256" key="3">
    <source>
        <dbReference type="ARBA" id="ARBA00022606"/>
    </source>
</evidence>
<keyword evidence="6 10" id="KW-1133">Transmembrane helix</keyword>
<dbReference type="GO" id="GO:0007165">
    <property type="term" value="P:signal transduction"/>
    <property type="evidence" value="ECO:0007669"/>
    <property type="project" value="UniProtKB-KW"/>
</dbReference>
<comment type="subcellular location">
    <subcellularLocation>
        <location evidence="1">Cell membrane</location>
        <topology evidence="1">Multi-pass membrane protein</topology>
    </subcellularLocation>
</comment>
<evidence type="ECO:0000256" key="7">
    <source>
        <dbReference type="ARBA" id="ARBA00023136"/>
    </source>
</evidence>
<keyword evidence="4 10" id="KW-0812">Transmembrane</keyword>
<dbReference type="GO" id="GO:0005886">
    <property type="term" value="C:plasma membrane"/>
    <property type="evidence" value="ECO:0007669"/>
    <property type="project" value="UniProtKB-SubCell"/>
</dbReference>
<dbReference type="Pfam" id="PF02949">
    <property type="entry name" value="7tm_6"/>
    <property type="match status" value="1"/>
</dbReference>
<accession>A0A2I4PH83</accession>
<protein>
    <submittedName>
        <fullName evidence="11">Olfactory receptor 70</fullName>
    </submittedName>
</protein>
<keyword evidence="3" id="KW-0716">Sensory transduction</keyword>
<dbReference type="GO" id="GO:0005549">
    <property type="term" value="F:odorant binding"/>
    <property type="evidence" value="ECO:0007669"/>
    <property type="project" value="InterPro"/>
</dbReference>
<evidence type="ECO:0000256" key="6">
    <source>
        <dbReference type="ARBA" id="ARBA00022989"/>
    </source>
</evidence>
<keyword evidence="5" id="KW-0552">Olfaction</keyword>
<dbReference type="GO" id="GO:0004984">
    <property type="term" value="F:olfactory receptor activity"/>
    <property type="evidence" value="ECO:0007669"/>
    <property type="project" value="InterPro"/>
</dbReference>
<evidence type="ECO:0000256" key="1">
    <source>
        <dbReference type="ARBA" id="ARBA00004651"/>
    </source>
</evidence>
<keyword evidence="9" id="KW-0807">Transducer</keyword>
<feature type="transmembrane region" description="Helical" evidence="10">
    <location>
        <begin position="69"/>
        <end position="92"/>
    </location>
</feature>
<evidence type="ECO:0000256" key="8">
    <source>
        <dbReference type="ARBA" id="ARBA00023170"/>
    </source>
</evidence>
<dbReference type="EMBL" id="KU523670">
    <property type="protein sequence ID" value="APZ81492.1"/>
    <property type="molecule type" value="mRNA"/>
</dbReference>
<feature type="transmembrane region" description="Helical" evidence="10">
    <location>
        <begin position="39"/>
        <end position="63"/>
    </location>
</feature>
<evidence type="ECO:0000256" key="5">
    <source>
        <dbReference type="ARBA" id="ARBA00022725"/>
    </source>
</evidence>
<evidence type="ECO:0000256" key="9">
    <source>
        <dbReference type="ARBA" id="ARBA00023224"/>
    </source>
</evidence>
<evidence type="ECO:0000313" key="11">
    <source>
        <dbReference type="EMBL" id="APZ81492.1"/>
    </source>
</evidence>
<dbReference type="PANTHER" id="PTHR21137">
    <property type="entry name" value="ODORANT RECEPTOR"/>
    <property type="match status" value="1"/>
</dbReference>
<reference evidence="11" key="1">
    <citation type="submission" date="2016-01" db="EMBL/GenBank/DDBJ databases">
        <title>Candidate chemosensory genes identified in Adelphocoris lineolatus (Goeze) (Hemiptera: Miridae) by antennal transcriptome analysis.</title>
        <authorList>
            <person name="Xiao Y."/>
        </authorList>
    </citation>
    <scope>NUCLEOTIDE SEQUENCE</scope>
</reference>
<evidence type="ECO:0000256" key="10">
    <source>
        <dbReference type="SAM" id="Phobius"/>
    </source>
</evidence>
<keyword evidence="2" id="KW-1003">Cell membrane</keyword>
<evidence type="ECO:0000256" key="2">
    <source>
        <dbReference type="ARBA" id="ARBA00022475"/>
    </source>
</evidence>
<dbReference type="PANTHER" id="PTHR21137:SF35">
    <property type="entry name" value="ODORANT RECEPTOR 19A-RELATED"/>
    <property type="match status" value="1"/>
</dbReference>
<dbReference type="InterPro" id="IPR004117">
    <property type="entry name" value="7tm6_olfct_rcpt"/>
</dbReference>
<keyword evidence="8 11" id="KW-0675">Receptor</keyword>